<dbReference type="RefSeq" id="WP_041416930.1">
    <property type="nucleotide sequence ID" value="NZ_JALKTJ010000001.1"/>
</dbReference>
<gene>
    <name evidence="1" type="ORF">CT690_01175</name>
</gene>
<organism evidence="1 2">
    <name type="scientific">Serratia plymuthica</name>
    <dbReference type="NCBI Taxonomy" id="82996"/>
    <lineage>
        <taxon>Bacteria</taxon>
        <taxon>Pseudomonadati</taxon>
        <taxon>Pseudomonadota</taxon>
        <taxon>Gammaproteobacteria</taxon>
        <taxon>Enterobacterales</taxon>
        <taxon>Yersiniaceae</taxon>
        <taxon>Serratia</taxon>
    </lineage>
</organism>
<dbReference type="Proteomes" id="UP000248196">
    <property type="component" value="Unassembled WGS sequence"/>
</dbReference>
<proteinExistence type="predicted"/>
<evidence type="ECO:0000313" key="2">
    <source>
        <dbReference type="Proteomes" id="UP000248196"/>
    </source>
</evidence>
<name>A0A318PK87_SERPL</name>
<protein>
    <submittedName>
        <fullName evidence="1">NIPSNAP family protein</fullName>
    </submittedName>
</protein>
<evidence type="ECO:0000313" key="1">
    <source>
        <dbReference type="EMBL" id="PYD39927.1"/>
    </source>
</evidence>
<dbReference type="InterPro" id="IPR011008">
    <property type="entry name" value="Dimeric_a/b-barrel"/>
</dbReference>
<dbReference type="SUPFAM" id="SSF54909">
    <property type="entry name" value="Dimeric alpha+beta barrel"/>
    <property type="match status" value="1"/>
</dbReference>
<comment type="caution">
    <text evidence="1">The sequence shown here is derived from an EMBL/GenBank/DDBJ whole genome shotgun (WGS) entry which is preliminary data.</text>
</comment>
<dbReference type="AlphaFoldDB" id="A0A318PK87"/>
<sequence>MENKTVEILTYTLKKGTGRDFHKIMTETSVPLHRKAGIDVVRFGNSLHDADSYFLIRAFDSVEHLENAQDEFYKGDAWRAGPRAAIIERIEQSIKSVLTISNAALDAMRV</sequence>
<dbReference type="OrthoDB" id="9809695at2"/>
<reference evidence="1 2" key="1">
    <citation type="submission" date="2017-11" db="EMBL/GenBank/DDBJ databases">
        <title>Genome sequence of the oocydin A producing rhizobacterium Serratia plymuthica 4Rx5.</title>
        <authorList>
            <person name="Matilla M.A."/>
            <person name="Udaondo Z."/>
            <person name="Salmond G.P.C."/>
        </authorList>
    </citation>
    <scope>NUCLEOTIDE SEQUENCE [LARGE SCALE GENOMIC DNA]</scope>
    <source>
        <strain evidence="1 2">4Rx5</strain>
    </source>
</reference>
<dbReference type="Gene3D" id="3.30.70.100">
    <property type="match status" value="1"/>
</dbReference>
<dbReference type="EMBL" id="PESE01000001">
    <property type="protein sequence ID" value="PYD39927.1"/>
    <property type="molecule type" value="Genomic_DNA"/>
</dbReference>
<accession>A0A318PK87</accession>